<dbReference type="PANTHER" id="PTHR38593">
    <property type="entry name" value="BLR2558 PROTEIN"/>
    <property type="match status" value="1"/>
</dbReference>
<feature type="compositionally biased region" description="Low complexity" evidence="1">
    <location>
        <begin position="34"/>
        <end position="48"/>
    </location>
</feature>
<feature type="domain" description="DUF4142" evidence="3">
    <location>
        <begin position="76"/>
        <end position="210"/>
    </location>
</feature>
<feature type="compositionally biased region" description="Polar residues" evidence="1">
    <location>
        <begin position="49"/>
        <end position="63"/>
    </location>
</feature>
<dbReference type="EMBL" id="UFVS01000001">
    <property type="protein sequence ID" value="SUX43895.1"/>
    <property type="molecule type" value="Genomic_DNA"/>
</dbReference>
<dbReference type="InterPro" id="IPR025419">
    <property type="entry name" value="DUF4142"/>
</dbReference>
<dbReference type="InterPro" id="IPR012347">
    <property type="entry name" value="Ferritin-like"/>
</dbReference>
<dbReference type="Pfam" id="PF13628">
    <property type="entry name" value="DUF4142"/>
    <property type="match status" value="1"/>
</dbReference>
<dbReference type="AlphaFoldDB" id="A0A381FBG9"/>
<feature type="chain" id="PRO_5016740148" evidence="2">
    <location>
        <begin position="24"/>
        <end position="216"/>
    </location>
</feature>
<evidence type="ECO:0000259" key="3">
    <source>
        <dbReference type="Pfam" id="PF13628"/>
    </source>
</evidence>
<dbReference type="PANTHER" id="PTHR38593:SF1">
    <property type="entry name" value="BLR2558 PROTEIN"/>
    <property type="match status" value="1"/>
</dbReference>
<name>A0A381FBG9_9FLAO</name>
<dbReference type="EMBL" id="FTMF01000010">
    <property type="protein sequence ID" value="SIQ93543.1"/>
    <property type="molecule type" value="Genomic_DNA"/>
</dbReference>
<organism evidence="5 7">
    <name type="scientific">Chryseobacterium indoltheticum</name>
    <dbReference type="NCBI Taxonomy" id="254"/>
    <lineage>
        <taxon>Bacteria</taxon>
        <taxon>Pseudomonadati</taxon>
        <taxon>Bacteroidota</taxon>
        <taxon>Flavobacteriia</taxon>
        <taxon>Flavobacteriales</taxon>
        <taxon>Weeksellaceae</taxon>
        <taxon>Chryseobacterium group</taxon>
        <taxon>Chryseobacterium</taxon>
    </lineage>
</organism>
<feature type="signal peptide" evidence="2">
    <location>
        <begin position="1"/>
        <end position="23"/>
    </location>
</feature>
<evidence type="ECO:0000313" key="5">
    <source>
        <dbReference type="EMBL" id="SUX43895.1"/>
    </source>
</evidence>
<gene>
    <name evidence="5" type="ORF">NCTC13560_02260</name>
    <name evidence="4" type="ORF">SAMN05421682_11080</name>
</gene>
<dbReference type="Proteomes" id="UP000185725">
    <property type="component" value="Unassembled WGS sequence"/>
</dbReference>
<dbReference type="Gene3D" id="1.20.1260.10">
    <property type="match status" value="1"/>
</dbReference>
<evidence type="ECO:0000256" key="2">
    <source>
        <dbReference type="SAM" id="SignalP"/>
    </source>
</evidence>
<reference evidence="4 6" key="1">
    <citation type="submission" date="2017-01" db="EMBL/GenBank/DDBJ databases">
        <authorList>
            <person name="Varghese N."/>
            <person name="Submissions S."/>
        </authorList>
    </citation>
    <scope>NUCLEOTIDE SEQUENCE [LARGE SCALE GENOMIC DNA]</scope>
    <source>
        <strain evidence="4 6">ATCC 27950</strain>
    </source>
</reference>
<proteinExistence type="predicted"/>
<keyword evidence="6" id="KW-1185">Reference proteome</keyword>
<evidence type="ECO:0000313" key="7">
    <source>
        <dbReference type="Proteomes" id="UP000255231"/>
    </source>
</evidence>
<evidence type="ECO:0000313" key="4">
    <source>
        <dbReference type="EMBL" id="SIQ93543.1"/>
    </source>
</evidence>
<dbReference type="Proteomes" id="UP000255231">
    <property type="component" value="Unassembled WGS sequence"/>
</dbReference>
<protein>
    <submittedName>
        <fullName evidence="4 5">Membrane protein</fullName>
    </submittedName>
</protein>
<keyword evidence="2" id="KW-0732">Signal</keyword>
<accession>A0A381FBG9</accession>
<evidence type="ECO:0000313" key="6">
    <source>
        <dbReference type="Proteomes" id="UP000185725"/>
    </source>
</evidence>
<reference evidence="5 7" key="2">
    <citation type="submission" date="2018-06" db="EMBL/GenBank/DDBJ databases">
        <authorList>
            <consortium name="Pathogen Informatics"/>
            <person name="Doyle S."/>
        </authorList>
    </citation>
    <scope>NUCLEOTIDE SEQUENCE [LARGE SCALE GENOMIC DNA]</scope>
    <source>
        <strain evidence="5 7">NCTC13560</strain>
    </source>
</reference>
<sequence length="216" mass="23011">MLLILTNQIIIMKNSILTLLAVAAMVSCNKKDSVSTNSSVDSTDMSSTAPMDSSQTLNDSATVSSTVPDAKALSTQDKTFVDAAAKGGMMEVMMGELAAANATNASVKSLGQMIAKDHKAANEELKKWAGSVNYSLPASLDASQQKMHDDLKAKKGADFDKAYVDMMVNDHKKDIAAFKKESTDGTDANVKAFATKTLPTLENHLKESEKVKSALK</sequence>
<feature type="region of interest" description="Disordered" evidence="1">
    <location>
        <begin position="32"/>
        <end position="63"/>
    </location>
</feature>
<evidence type="ECO:0000256" key="1">
    <source>
        <dbReference type="SAM" id="MobiDB-lite"/>
    </source>
</evidence>